<organism evidence="1 2">
    <name type="scientific">Caerostris extrusa</name>
    <name type="common">Bark spider</name>
    <name type="synonym">Caerostris bankana</name>
    <dbReference type="NCBI Taxonomy" id="172846"/>
    <lineage>
        <taxon>Eukaryota</taxon>
        <taxon>Metazoa</taxon>
        <taxon>Ecdysozoa</taxon>
        <taxon>Arthropoda</taxon>
        <taxon>Chelicerata</taxon>
        <taxon>Arachnida</taxon>
        <taxon>Araneae</taxon>
        <taxon>Araneomorphae</taxon>
        <taxon>Entelegynae</taxon>
        <taxon>Araneoidea</taxon>
        <taxon>Araneidae</taxon>
        <taxon>Caerostris</taxon>
    </lineage>
</organism>
<evidence type="ECO:0000313" key="1">
    <source>
        <dbReference type="EMBL" id="GIX68037.1"/>
    </source>
</evidence>
<gene>
    <name evidence="1" type="ORF">CEXT_195121</name>
</gene>
<dbReference type="AlphaFoldDB" id="A0AAV4M8C9"/>
<sequence length="84" mass="10111">MRIKKFSRCDDVLHWFGAGLSTHTHTDKAFYTYKAVGQKIFKGGEREEKSWKIQIGSSEWGWTENANSTKWRSKKWWWHTFQKN</sequence>
<comment type="caution">
    <text evidence="1">The sequence shown here is derived from an EMBL/GenBank/DDBJ whole genome shotgun (WGS) entry which is preliminary data.</text>
</comment>
<dbReference type="EMBL" id="BPLR01001917">
    <property type="protein sequence ID" value="GIX68037.1"/>
    <property type="molecule type" value="Genomic_DNA"/>
</dbReference>
<proteinExistence type="predicted"/>
<keyword evidence="2" id="KW-1185">Reference proteome</keyword>
<evidence type="ECO:0000313" key="2">
    <source>
        <dbReference type="Proteomes" id="UP001054945"/>
    </source>
</evidence>
<protein>
    <submittedName>
        <fullName evidence="1">Uncharacterized protein</fullName>
    </submittedName>
</protein>
<name>A0AAV4M8C9_CAEEX</name>
<dbReference type="Proteomes" id="UP001054945">
    <property type="component" value="Unassembled WGS sequence"/>
</dbReference>
<accession>A0AAV4M8C9</accession>
<reference evidence="1 2" key="1">
    <citation type="submission" date="2021-06" db="EMBL/GenBank/DDBJ databases">
        <title>Caerostris extrusa draft genome.</title>
        <authorList>
            <person name="Kono N."/>
            <person name="Arakawa K."/>
        </authorList>
    </citation>
    <scope>NUCLEOTIDE SEQUENCE [LARGE SCALE GENOMIC DNA]</scope>
</reference>